<dbReference type="InterPro" id="IPR001680">
    <property type="entry name" value="WD40_rpt"/>
</dbReference>
<sequence length="1008" mass="111163">MEEPLNGCPGVRVCIFDYSIENHFKAMETIYKLCGEPKSEASDETDIQRFSSSITFLREWRHFNYEPRTIRFASQVGNSQGKSVSDGINLPQFSSATVPKREELYGSSASSECCKDFVMHVGGSVWALDWCPRVHENPSSHVKCEFIAVAAHPPESYYHKMGTPVTGRGIVQIWCMLNVGVNVEEPLLSKKKPNQRSQNTEAMEESTSKRPRGRPRKKPIEGSQLDQVKRPKGRPRKKPIGESLSGDQPLAIQYPEVSFEPIAADSARGKKPTEESQLDLVKRPKGRPRKKPIGESLSGDQPLVVHYTEVSFEPIAVDSAPGKKPIEESQLDHERPKGRPRKKPIGVSLSGDQPLAVQYTEVSLEPIAVDTAPGKKPIEESQLDQLKRPTGRSRKKPIGESLSSDQPLAVQYPEVSFEPIAINSAPGNTQENAPIKNHHEKQKGDKEVASTPDATPKISMKSRNLKRKAREISNSDGKCPPLLTQNEETGPSSTTSQIHGNSGVESMVSNNIQDGNSLEVGPGSSSSIPADMALPRGVLCLAHNGKVAWDVKWRPYDINISKCNQRMGYLAVLLGNGSLEVWEVPLPHMIRTVYSSSAKQGTDPRFVKLEPVFKCSKLKCGDIQSIPLTVEWSTSPPHDYLLAGCHDGMVALWKFSASASPKDTRPLLCFSADTVPIRSVAWAPSGSDMESTNVILTAGHGGLKFWDIRDPFLPLWDVHPAPKFIYSLDWLPEPRCVILSFDDGTMKLLSLSQAVSDVPVTGKPFTGTKQQGLHLYNCSSFAIWNIQVSRLTGMVAYCGADGTVSHFQLTSKAVDKDFSRNRAPHFVCGSLIEEESVITINTPLPDIPLTMKKSTSDYGEGPRSMRAFLTETNQAKNAKDKKAKVQTSDKQTLALCYGDDPGVESDSEETLAALKCKKKQNSQSERNKKADNDQALAIRIEEATNNTQKEETGNEIEVFPAKMVAMHRVRWNMNKGSERWLCYGGAAGIVRCQEIKVPDVDKKSARKG</sequence>
<feature type="region of interest" description="Disordered" evidence="4">
    <location>
        <begin position="261"/>
        <end position="352"/>
    </location>
</feature>
<evidence type="ECO:0000256" key="3">
    <source>
        <dbReference type="ARBA" id="ARBA00023242"/>
    </source>
</evidence>
<keyword evidence="2" id="KW-0804">Transcription</keyword>
<evidence type="ECO:0000313" key="5">
    <source>
        <dbReference type="EMBL" id="OMO95816.1"/>
    </source>
</evidence>
<dbReference type="GO" id="GO:0000127">
    <property type="term" value="C:transcription factor TFIIIC complex"/>
    <property type="evidence" value="ECO:0007669"/>
    <property type="project" value="TreeGrafter"/>
</dbReference>
<dbReference type="InterPro" id="IPR015943">
    <property type="entry name" value="WD40/YVTN_repeat-like_dom_sf"/>
</dbReference>
<feature type="region of interest" description="Disordered" evidence="4">
    <location>
        <begin position="188"/>
        <end position="249"/>
    </location>
</feature>
<dbReference type="InterPro" id="IPR052416">
    <property type="entry name" value="GTF3C_component"/>
</dbReference>
<dbReference type="InterPro" id="IPR017956">
    <property type="entry name" value="AT_hook_DNA-bd_motif"/>
</dbReference>
<name>A0A1R3JLT7_9ROSI</name>
<dbReference type="PANTHER" id="PTHR15052">
    <property type="entry name" value="RNA POLYMERASE III TRANSCRIPTION INITIATION FACTOR COMPLEX SUBUNIT"/>
    <property type="match status" value="1"/>
</dbReference>
<feature type="compositionally biased region" description="Polar residues" evidence="4">
    <location>
        <begin position="483"/>
        <end position="516"/>
    </location>
</feature>
<organism evidence="5 6">
    <name type="scientific">Corchorus olitorius</name>
    <dbReference type="NCBI Taxonomy" id="93759"/>
    <lineage>
        <taxon>Eukaryota</taxon>
        <taxon>Viridiplantae</taxon>
        <taxon>Streptophyta</taxon>
        <taxon>Embryophyta</taxon>
        <taxon>Tracheophyta</taxon>
        <taxon>Spermatophyta</taxon>
        <taxon>Magnoliopsida</taxon>
        <taxon>eudicotyledons</taxon>
        <taxon>Gunneridae</taxon>
        <taxon>Pentapetalae</taxon>
        <taxon>rosids</taxon>
        <taxon>malvids</taxon>
        <taxon>Malvales</taxon>
        <taxon>Malvaceae</taxon>
        <taxon>Grewioideae</taxon>
        <taxon>Apeibeae</taxon>
        <taxon>Corchorus</taxon>
    </lineage>
</organism>
<dbReference type="GO" id="GO:0005634">
    <property type="term" value="C:nucleus"/>
    <property type="evidence" value="ECO:0007669"/>
    <property type="project" value="UniProtKB-SubCell"/>
</dbReference>
<dbReference type="Gene3D" id="2.130.10.10">
    <property type="entry name" value="YVTN repeat-like/Quinoprotein amine dehydrogenase"/>
    <property type="match status" value="1"/>
</dbReference>
<proteinExistence type="predicted"/>
<evidence type="ECO:0000256" key="2">
    <source>
        <dbReference type="ARBA" id="ARBA00023163"/>
    </source>
</evidence>
<keyword evidence="3" id="KW-0539">Nucleus</keyword>
<protein>
    <submittedName>
        <fullName evidence="5">Uncharacterized protein</fullName>
    </submittedName>
</protein>
<evidence type="ECO:0000256" key="1">
    <source>
        <dbReference type="ARBA" id="ARBA00004123"/>
    </source>
</evidence>
<dbReference type="GO" id="GO:0003677">
    <property type="term" value="F:DNA binding"/>
    <property type="evidence" value="ECO:0007669"/>
    <property type="project" value="InterPro"/>
</dbReference>
<evidence type="ECO:0000256" key="4">
    <source>
        <dbReference type="SAM" id="MobiDB-lite"/>
    </source>
</evidence>
<reference evidence="6" key="1">
    <citation type="submission" date="2013-09" db="EMBL/GenBank/DDBJ databases">
        <title>Corchorus olitorius genome sequencing.</title>
        <authorList>
            <person name="Alam M."/>
            <person name="Haque M.S."/>
            <person name="Islam M.S."/>
            <person name="Emdad E.M."/>
            <person name="Islam M.M."/>
            <person name="Ahmed B."/>
            <person name="Halim A."/>
            <person name="Hossen Q.M.M."/>
            <person name="Hossain M.Z."/>
            <person name="Ahmed R."/>
            <person name="Khan M.M."/>
            <person name="Islam R."/>
            <person name="Rashid M.M."/>
            <person name="Khan S.A."/>
            <person name="Rahman M.S."/>
            <person name="Alam M."/>
            <person name="Yahiya A.S."/>
            <person name="Khan M.S."/>
            <person name="Azam M.S."/>
            <person name="Haque T."/>
            <person name="Lashkar M.Z.H."/>
            <person name="Akhand A.I."/>
            <person name="Morshed G."/>
            <person name="Roy S."/>
            <person name="Uddin K.S."/>
            <person name="Rabeya T."/>
            <person name="Hossain A.S."/>
            <person name="Chowdhury A."/>
            <person name="Snigdha A.R."/>
            <person name="Mortoza M.S."/>
            <person name="Matin S.A."/>
            <person name="Hoque S.M.E."/>
            <person name="Islam M.K."/>
            <person name="Roy D.K."/>
            <person name="Haider R."/>
            <person name="Moosa M.M."/>
            <person name="Elias S.M."/>
            <person name="Hasan A.M."/>
            <person name="Jahan S."/>
            <person name="Shafiuddin M."/>
            <person name="Mahmood N."/>
            <person name="Shommy N.S."/>
        </authorList>
    </citation>
    <scope>NUCLEOTIDE SEQUENCE [LARGE SCALE GENOMIC DNA]</scope>
    <source>
        <strain evidence="6">cv. O-4</strain>
    </source>
</reference>
<dbReference type="PRINTS" id="PR00929">
    <property type="entry name" value="ATHOOK"/>
</dbReference>
<keyword evidence="6" id="KW-1185">Reference proteome</keyword>
<dbReference type="InterPro" id="IPR036322">
    <property type="entry name" value="WD40_repeat_dom_sf"/>
</dbReference>
<dbReference type="OrthoDB" id="4703at2759"/>
<evidence type="ECO:0000313" key="6">
    <source>
        <dbReference type="Proteomes" id="UP000187203"/>
    </source>
</evidence>
<feature type="compositionally biased region" description="Basic and acidic residues" evidence="4">
    <location>
        <begin position="324"/>
        <end position="337"/>
    </location>
</feature>
<dbReference type="SUPFAM" id="SSF50978">
    <property type="entry name" value="WD40 repeat-like"/>
    <property type="match status" value="1"/>
</dbReference>
<dbReference type="EMBL" id="AWUE01015767">
    <property type="protein sequence ID" value="OMO95816.1"/>
    <property type="molecule type" value="Genomic_DNA"/>
</dbReference>
<comment type="caution">
    <text evidence="5">The sequence shown here is derived from an EMBL/GenBank/DDBJ whole genome shotgun (WGS) entry which is preliminary data.</text>
</comment>
<dbReference type="InterPro" id="IPR000637">
    <property type="entry name" value="HMGI/Y_DNA-bd_CS"/>
</dbReference>
<dbReference type="GO" id="GO:0006383">
    <property type="term" value="P:transcription by RNA polymerase III"/>
    <property type="evidence" value="ECO:0007669"/>
    <property type="project" value="TreeGrafter"/>
</dbReference>
<gene>
    <name evidence="5" type="ORF">COLO4_15658</name>
</gene>
<dbReference type="GO" id="GO:0006355">
    <property type="term" value="P:regulation of DNA-templated transcription"/>
    <property type="evidence" value="ECO:0007669"/>
    <property type="project" value="InterPro"/>
</dbReference>
<dbReference type="AlphaFoldDB" id="A0A1R3JLT7"/>
<dbReference type="PANTHER" id="PTHR15052:SF2">
    <property type="entry name" value="GENERAL TRANSCRIPTION FACTOR 3C POLYPEPTIDE 2"/>
    <property type="match status" value="1"/>
</dbReference>
<dbReference type="STRING" id="93759.A0A1R3JLT7"/>
<accession>A0A1R3JLT7</accession>
<feature type="region of interest" description="Disordered" evidence="4">
    <location>
        <begin position="368"/>
        <end position="525"/>
    </location>
</feature>
<dbReference type="PROSITE" id="PS00354">
    <property type="entry name" value="HMGI_Y"/>
    <property type="match status" value="1"/>
</dbReference>
<comment type="subcellular location">
    <subcellularLocation>
        <location evidence="1">Nucleus</location>
    </subcellularLocation>
</comment>
<dbReference type="Proteomes" id="UP000187203">
    <property type="component" value="Unassembled WGS sequence"/>
</dbReference>
<dbReference type="SMART" id="SM00320">
    <property type="entry name" value="WD40"/>
    <property type="match status" value="4"/>
</dbReference>